<accession>A0A7J0ESH6</accession>
<name>A0A7J0ESH6_9ERIC</name>
<gene>
    <name evidence="2" type="ORF">Acr_06g0004470</name>
</gene>
<evidence type="ECO:0000256" key="1">
    <source>
        <dbReference type="SAM" id="MobiDB-lite"/>
    </source>
</evidence>
<feature type="region of interest" description="Disordered" evidence="1">
    <location>
        <begin position="238"/>
        <end position="264"/>
    </location>
</feature>
<evidence type="ECO:0000313" key="2">
    <source>
        <dbReference type="EMBL" id="GFY88507.1"/>
    </source>
</evidence>
<evidence type="ECO:0000313" key="3">
    <source>
        <dbReference type="Proteomes" id="UP000585474"/>
    </source>
</evidence>
<reference evidence="2 3" key="1">
    <citation type="submission" date="2019-07" db="EMBL/GenBank/DDBJ databases">
        <title>De Novo Assembly of kiwifruit Actinidia rufa.</title>
        <authorList>
            <person name="Sugita-Konishi S."/>
            <person name="Sato K."/>
            <person name="Mori E."/>
            <person name="Abe Y."/>
            <person name="Kisaki G."/>
            <person name="Hamano K."/>
            <person name="Suezawa K."/>
            <person name="Otani M."/>
            <person name="Fukuda T."/>
            <person name="Manabe T."/>
            <person name="Gomi K."/>
            <person name="Tabuchi M."/>
            <person name="Akimitsu K."/>
            <person name="Kataoka I."/>
        </authorList>
    </citation>
    <scope>NUCLEOTIDE SEQUENCE [LARGE SCALE GENOMIC DNA]</scope>
    <source>
        <strain evidence="3">cv. Fuchu</strain>
    </source>
</reference>
<dbReference type="AlphaFoldDB" id="A0A7J0ESH6"/>
<keyword evidence="3" id="KW-1185">Reference proteome</keyword>
<sequence length="264" mass="29413">MPILLPLTAYNPFQPFSYSICNGRHVLKQLIQRFPNGVNNKADTPKLLHIDNIPTIKYECRLLHVIVNPLVILRLELVPTQSECKWHEHPWLPHAYLDFVSQQPLQTSMSGVSLISLVSYLKANPSNFLSQNGVEHGGNHPVHEADLLIVIYLDDLPVMGDLTKAIALTTMDQVQDSADIALTEEILCAKKALAASLESSTSMQKEMVPPALLHYFIEPWLVNGQVVTIPSSNSWNRNVNDGSNHSHGRAPNITSSEPANLHHF</sequence>
<protein>
    <submittedName>
        <fullName evidence="2">UDP-glucose 6-dehydrogenase family protein</fullName>
    </submittedName>
</protein>
<organism evidence="2 3">
    <name type="scientific">Actinidia rufa</name>
    <dbReference type="NCBI Taxonomy" id="165716"/>
    <lineage>
        <taxon>Eukaryota</taxon>
        <taxon>Viridiplantae</taxon>
        <taxon>Streptophyta</taxon>
        <taxon>Embryophyta</taxon>
        <taxon>Tracheophyta</taxon>
        <taxon>Spermatophyta</taxon>
        <taxon>Magnoliopsida</taxon>
        <taxon>eudicotyledons</taxon>
        <taxon>Gunneridae</taxon>
        <taxon>Pentapetalae</taxon>
        <taxon>asterids</taxon>
        <taxon>Ericales</taxon>
        <taxon>Actinidiaceae</taxon>
        <taxon>Actinidia</taxon>
    </lineage>
</organism>
<dbReference type="Proteomes" id="UP000585474">
    <property type="component" value="Unassembled WGS sequence"/>
</dbReference>
<comment type="caution">
    <text evidence="2">The sequence shown here is derived from an EMBL/GenBank/DDBJ whole genome shotgun (WGS) entry which is preliminary data.</text>
</comment>
<proteinExistence type="predicted"/>
<dbReference type="EMBL" id="BJWL01000006">
    <property type="protein sequence ID" value="GFY88507.1"/>
    <property type="molecule type" value="Genomic_DNA"/>
</dbReference>